<dbReference type="Proteomes" id="UP000017170">
    <property type="component" value="Unassembled WGS sequence"/>
</dbReference>
<organism evidence="1 2">
    <name type="scientific">Alkalihalophilus marmarensis DSM 21297</name>
    <dbReference type="NCBI Taxonomy" id="1188261"/>
    <lineage>
        <taxon>Bacteria</taxon>
        <taxon>Bacillati</taxon>
        <taxon>Bacillota</taxon>
        <taxon>Bacilli</taxon>
        <taxon>Bacillales</taxon>
        <taxon>Bacillaceae</taxon>
        <taxon>Alkalihalophilus</taxon>
    </lineage>
</organism>
<evidence type="ECO:0000313" key="2">
    <source>
        <dbReference type="Proteomes" id="UP000017170"/>
    </source>
</evidence>
<proteinExistence type="predicted"/>
<reference evidence="1 2" key="1">
    <citation type="journal article" date="2013" name="Genome Announc.">
        <title>Genome Sequence of the Extreme Obligate Alkaliphile Bacillus marmarensis Strain DSM 21297.</title>
        <authorList>
            <person name="Wernick D.G."/>
            <person name="Choi K.Y."/>
            <person name="Tat C.A."/>
            <person name="Lafontaine Rivera J.G."/>
            <person name="Liao J.C."/>
        </authorList>
    </citation>
    <scope>NUCLEOTIDE SEQUENCE [LARGE SCALE GENOMIC DNA]</scope>
    <source>
        <strain evidence="1 2">DSM 21297</strain>
    </source>
</reference>
<comment type="caution">
    <text evidence="1">The sequence shown here is derived from an EMBL/GenBank/DDBJ whole genome shotgun (WGS) entry which is preliminary data.</text>
</comment>
<name>U6SN57_9BACI</name>
<accession>U6SN57</accession>
<keyword evidence="2" id="KW-1185">Reference proteome</keyword>
<sequence>MFSPPFLLECAKKIAFIMPVFRTKKEDEPN</sequence>
<evidence type="ECO:0000313" key="1">
    <source>
        <dbReference type="EMBL" id="ERN53038.1"/>
    </source>
</evidence>
<dbReference type="EMBL" id="ATAE01000030">
    <property type="protein sequence ID" value="ERN53038.1"/>
    <property type="molecule type" value="Genomic_DNA"/>
</dbReference>
<gene>
    <name evidence="1" type="ORF">A33I_13820</name>
</gene>
<dbReference type="AlphaFoldDB" id="U6SN57"/>
<protein>
    <submittedName>
        <fullName evidence="1">Uncharacterized protein</fullName>
    </submittedName>
</protein>